<evidence type="ECO:0000256" key="4">
    <source>
        <dbReference type="ARBA" id="ARBA00022622"/>
    </source>
</evidence>
<name>A0A1G4I821_TRYEQ</name>
<evidence type="ECO:0000256" key="9">
    <source>
        <dbReference type="SAM" id="MobiDB-lite"/>
    </source>
</evidence>
<keyword evidence="6" id="KW-0472">Membrane</keyword>
<feature type="region of interest" description="Disordered" evidence="9">
    <location>
        <begin position="211"/>
        <end position="235"/>
    </location>
</feature>
<comment type="caution">
    <text evidence="11">The sequence shown here is derived from an EMBL/GenBank/DDBJ whole genome shotgun (WGS) entry which is preliminary data.</text>
</comment>
<sequence>MVGDSDRKKVCSGHSDATKNKAVQTLYTDLLFQCAATSDNGGSQQACGKGLQTATTNTNWTTNSNKTTGDKPIAACDKFGAPGTLTEATVEAALAQLKQLIRRETGPSSPQDLVLGKIDNTGGAFGGFVGNAASNKGQCAKYKPEHFKKEGATVPWLMKLRAAAATAAEIDKQTKAKETLVMQLNLLNNTITAALSGHQIPQIISEPISPPSAAATDCSKNKSNKTACENAGKCK</sequence>
<keyword evidence="4" id="KW-0336">GPI-anchor</keyword>
<comment type="function">
    <text evidence="1">VSG forms a coat on the surface of the parasite. The trypanosome evades the immune response of the host by expressing a series of antigenically distinct VSGs from an estimated 1000 VSG genes.</text>
</comment>
<evidence type="ECO:0000256" key="8">
    <source>
        <dbReference type="ARBA" id="ARBA00023288"/>
    </source>
</evidence>
<accession>A0A1G4I821</accession>
<dbReference type="Pfam" id="PF13206">
    <property type="entry name" value="VSG_B"/>
    <property type="match status" value="1"/>
</dbReference>
<evidence type="ECO:0000256" key="2">
    <source>
        <dbReference type="ARBA" id="ARBA00004609"/>
    </source>
</evidence>
<dbReference type="VEuPathDB" id="TriTrypDB:TEOVI_000884100"/>
<keyword evidence="7" id="KW-0325">Glycoprotein</keyword>
<evidence type="ECO:0000256" key="5">
    <source>
        <dbReference type="ARBA" id="ARBA00022729"/>
    </source>
</evidence>
<dbReference type="EMBL" id="CZPT02000892">
    <property type="protein sequence ID" value="SCU68107.1"/>
    <property type="molecule type" value="Genomic_DNA"/>
</dbReference>
<organism evidence="11 12">
    <name type="scientific">Trypanosoma equiperdum</name>
    <dbReference type="NCBI Taxonomy" id="5694"/>
    <lineage>
        <taxon>Eukaryota</taxon>
        <taxon>Discoba</taxon>
        <taxon>Euglenozoa</taxon>
        <taxon>Kinetoplastea</taxon>
        <taxon>Metakinetoplastina</taxon>
        <taxon>Trypanosomatida</taxon>
        <taxon>Trypanosomatidae</taxon>
        <taxon>Trypanosoma</taxon>
    </lineage>
</organism>
<reference evidence="11" key="1">
    <citation type="submission" date="2016-09" db="EMBL/GenBank/DDBJ databases">
        <authorList>
            <person name="Hebert L."/>
            <person name="Moumen B."/>
        </authorList>
    </citation>
    <scope>NUCLEOTIDE SEQUENCE [LARGE SCALE GENOMIC DNA]</scope>
    <source>
        <strain evidence="11">OVI</strain>
    </source>
</reference>
<evidence type="ECO:0000256" key="1">
    <source>
        <dbReference type="ARBA" id="ARBA00002523"/>
    </source>
</evidence>
<evidence type="ECO:0000259" key="10">
    <source>
        <dbReference type="Pfam" id="PF13206"/>
    </source>
</evidence>
<keyword evidence="3" id="KW-1003">Cell membrane</keyword>
<keyword evidence="8" id="KW-0449">Lipoprotein</keyword>
<evidence type="ECO:0000256" key="3">
    <source>
        <dbReference type="ARBA" id="ARBA00022475"/>
    </source>
</evidence>
<evidence type="ECO:0000313" key="11">
    <source>
        <dbReference type="EMBL" id="SCU68107.1"/>
    </source>
</evidence>
<proteinExistence type="predicted"/>
<feature type="domain" description="Trypanosome variant surface glycoprotein B-type N-terminal" evidence="10">
    <location>
        <begin position="3"/>
        <end position="184"/>
    </location>
</feature>
<keyword evidence="5" id="KW-0732">Signal</keyword>
<evidence type="ECO:0000256" key="6">
    <source>
        <dbReference type="ARBA" id="ARBA00023136"/>
    </source>
</evidence>
<dbReference type="Proteomes" id="UP000195570">
    <property type="component" value="Unassembled WGS sequence"/>
</dbReference>
<comment type="subcellular location">
    <subcellularLocation>
        <location evidence="2">Cell membrane</location>
        <topology evidence="2">Lipid-anchor</topology>
        <topology evidence="2">GPI-anchor</topology>
    </subcellularLocation>
</comment>
<dbReference type="AlphaFoldDB" id="A0A1G4I821"/>
<gene>
    <name evidence="11" type="ORF">TEOVI_000884100</name>
</gene>
<dbReference type="GO" id="GO:0098552">
    <property type="term" value="C:side of membrane"/>
    <property type="evidence" value="ECO:0007669"/>
    <property type="project" value="UniProtKB-KW"/>
</dbReference>
<dbReference type="GO" id="GO:0005886">
    <property type="term" value="C:plasma membrane"/>
    <property type="evidence" value="ECO:0007669"/>
    <property type="project" value="UniProtKB-SubCell"/>
</dbReference>
<evidence type="ECO:0000256" key="7">
    <source>
        <dbReference type="ARBA" id="ARBA00023180"/>
    </source>
</evidence>
<dbReference type="RefSeq" id="XP_067079328.1">
    <property type="nucleotide sequence ID" value="XM_067223227.1"/>
</dbReference>
<keyword evidence="12" id="KW-1185">Reference proteome</keyword>
<evidence type="ECO:0000313" key="12">
    <source>
        <dbReference type="Proteomes" id="UP000195570"/>
    </source>
</evidence>
<dbReference type="InterPro" id="IPR025932">
    <property type="entry name" value="Trypano_VSG_B_N_dom"/>
</dbReference>
<protein>
    <submittedName>
        <fullName evidence="11">Trypanosomal VSG domain containing protein, putative</fullName>
    </submittedName>
</protein>
<dbReference type="GeneID" id="92382775"/>